<dbReference type="Proteomes" id="UP000855421">
    <property type="component" value="Unassembled WGS sequence"/>
</dbReference>
<reference evidence="3 4" key="3">
    <citation type="submission" date="2020-12" db="EMBL/GenBank/DDBJ databases">
        <title>Comparative genomics of Clostridium perfringens reveals patterns of host-associated phylogenetic clades and virulence factors.</title>
        <authorList>
            <person name="Smith A.H."/>
            <person name="Geier R."/>
        </authorList>
    </citation>
    <scope>NUCLEOTIDE SEQUENCE [LARGE SCALE GENOMIC DNA]</scope>
    <source>
        <strain evidence="3 4">CHD15829P</strain>
    </source>
</reference>
<proteinExistence type="predicted"/>
<dbReference type="InterPro" id="IPR041657">
    <property type="entry name" value="HTH_17"/>
</dbReference>
<protein>
    <submittedName>
        <fullName evidence="2">Helix-turn-helix domain-containing protein</fullName>
    </submittedName>
</protein>
<accession>A0AAN5SES7</accession>
<reference evidence="2" key="2">
    <citation type="submission" date="2020-07" db="EMBL/GenBank/DDBJ databases">
        <authorList>
            <consortium name="NCBI Pathogen Detection Project"/>
        </authorList>
    </citation>
    <scope>NUCLEOTIDE SEQUENCE</scope>
    <source>
        <strain evidence="2">C25</strain>
    </source>
</reference>
<reference evidence="2" key="1">
    <citation type="journal article" date="2018" name="Genome Biol.">
        <title>SKESA: strategic k-mer extension for scrupulous assemblies.</title>
        <authorList>
            <person name="Souvorov A."/>
            <person name="Agarwala R."/>
            <person name="Lipman D.J."/>
        </authorList>
    </citation>
    <scope>NUCLEOTIDE SEQUENCE</scope>
    <source>
        <strain evidence="2">C25</strain>
    </source>
</reference>
<evidence type="ECO:0000259" key="1">
    <source>
        <dbReference type="Pfam" id="PF12728"/>
    </source>
</evidence>
<comment type="caution">
    <text evidence="2">The sequence shown here is derived from an EMBL/GenBank/DDBJ whole genome shotgun (WGS) entry which is preliminary data.</text>
</comment>
<dbReference type="RefSeq" id="WP_057230526.1">
    <property type="nucleotide sequence ID" value="NZ_CATNWI010000002.1"/>
</dbReference>
<organism evidence="2 5">
    <name type="scientific">Clostridium perfringens</name>
    <dbReference type="NCBI Taxonomy" id="1502"/>
    <lineage>
        <taxon>Bacteria</taxon>
        <taxon>Bacillati</taxon>
        <taxon>Bacillota</taxon>
        <taxon>Clostridia</taxon>
        <taxon>Eubacteriales</taxon>
        <taxon>Clostridiaceae</taxon>
        <taxon>Clostridium</taxon>
    </lineage>
</organism>
<evidence type="ECO:0000313" key="2">
    <source>
        <dbReference type="EMBL" id="HAT4298265.1"/>
    </source>
</evidence>
<evidence type="ECO:0000313" key="3">
    <source>
        <dbReference type="EMBL" id="MBO3417706.1"/>
    </source>
</evidence>
<dbReference type="EMBL" id="JAENRE010000008">
    <property type="protein sequence ID" value="MBO3417706.1"/>
    <property type="molecule type" value="Genomic_DNA"/>
</dbReference>
<evidence type="ECO:0000313" key="4">
    <source>
        <dbReference type="Proteomes" id="UP000668358"/>
    </source>
</evidence>
<dbReference type="Proteomes" id="UP000668358">
    <property type="component" value="Unassembled WGS sequence"/>
</dbReference>
<sequence>MKVYSVEETTKILKTNKNTVYALINKKMLGALKLKSLKVPEYAIEEFFRKYQFMDLSNLEDIKDM</sequence>
<dbReference type="Pfam" id="PF12728">
    <property type="entry name" value="HTH_17"/>
    <property type="match status" value="1"/>
</dbReference>
<dbReference type="AlphaFoldDB" id="A0AAN5SES7"/>
<evidence type="ECO:0000313" key="5">
    <source>
        <dbReference type="Proteomes" id="UP000855421"/>
    </source>
</evidence>
<feature type="domain" description="Helix-turn-helix" evidence="1">
    <location>
        <begin position="3"/>
        <end position="50"/>
    </location>
</feature>
<name>A0AAN5SES7_CLOPF</name>
<dbReference type="EMBL" id="DACTBT010000008">
    <property type="protein sequence ID" value="HAT4298265.1"/>
    <property type="molecule type" value="Genomic_DNA"/>
</dbReference>
<gene>
    <name evidence="2" type="ORF">I9063_001634</name>
    <name evidence="3" type="ORF">JJB78_14500</name>
</gene>